<accession>A0ACC0BVX4</accession>
<keyword evidence="2" id="KW-1185">Reference proteome</keyword>
<comment type="caution">
    <text evidence="1">The sequence shown here is derived from an EMBL/GenBank/DDBJ whole genome shotgun (WGS) entry which is preliminary data.</text>
</comment>
<protein>
    <submittedName>
        <fullName evidence="1">Uncharacterized protein</fullName>
    </submittedName>
</protein>
<evidence type="ECO:0000313" key="1">
    <source>
        <dbReference type="EMBL" id="KAI5676693.1"/>
    </source>
</evidence>
<reference evidence="2" key="1">
    <citation type="journal article" date="2023" name="Nat. Plants">
        <title>Single-cell RNA sequencing provides a high-resolution roadmap for understanding the multicellular compartmentation of specialized metabolism.</title>
        <authorList>
            <person name="Sun S."/>
            <person name="Shen X."/>
            <person name="Li Y."/>
            <person name="Li Y."/>
            <person name="Wang S."/>
            <person name="Li R."/>
            <person name="Zhang H."/>
            <person name="Shen G."/>
            <person name="Guo B."/>
            <person name="Wei J."/>
            <person name="Xu J."/>
            <person name="St-Pierre B."/>
            <person name="Chen S."/>
            <person name="Sun C."/>
        </authorList>
    </citation>
    <scope>NUCLEOTIDE SEQUENCE [LARGE SCALE GENOMIC DNA]</scope>
</reference>
<name>A0ACC0BVX4_CATRO</name>
<gene>
    <name evidence="1" type="ORF">M9H77_07643</name>
</gene>
<organism evidence="1 2">
    <name type="scientific">Catharanthus roseus</name>
    <name type="common">Madagascar periwinkle</name>
    <name type="synonym">Vinca rosea</name>
    <dbReference type="NCBI Taxonomy" id="4058"/>
    <lineage>
        <taxon>Eukaryota</taxon>
        <taxon>Viridiplantae</taxon>
        <taxon>Streptophyta</taxon>
        <taxon>Embryophyta</taxon>
        <taxon>Tracheophyta</taxon>
        <taxon>Spermatophyta</taxon>
        <taxon>Magnoliopsida</taxon>
        <taxon>eudicotyledons</taxon>
        <taxon>Gunneridae</taxon>
        <taxon>Pentapetalae</taxon>
        <taxon>asterids</taxon>
        <taxon>lamiids</taxon>
        <taxon>Gentianales</taxon>
        <taxon>Apocynaceae</taxon>
        <taxon>Rauvolfioideae</taxon>
        <taxon>Vinceae</taxon>
        <taxon>Catharanthinae</taxon>
        <taxon>Catharanthus</taxon>
    </lineage>
</organism>
<dbReference type="EMBL" id="CM044702">
    <property type="protein sequence ID" value="KAI5676693.1"/>
    <property type="molecule type" value="Genomic_DNA"/>
</dbReference>
<proteinExistence type="predicted"/>
<evidence type="ECO:0000313" key="2">
    <source>
        <dbReference type="Proteomes" id="UP001060085"/>
    </source>
</evidence>
<sequence length="515" mass="59971">MATSENWQLFVHNGRHNHKIAIYNHSHSQAARLTEEQLQLNEQFRKSHVPPRNILRFFREQDIGCAISAEKIYNVVAKIKKDRMQGRNTVEEVICLSAQWDYTVFYRNREGSYVLSDIVVAHPTSIAMIRTWPYVLIMDTTYKTNKYKMLLLEFVGMTLTGKNFTVATTFMVWISQVLHFGVETTNRAESEHSVLKLWLSTCHGDLYTVFLNIDSLIKVQIAEIKTSLEISKLKEKYAAKSNTILTNISNKISHLALKKIWLEIKKAREMVENPKNKCLHYLKKLHGLPCACELVGRCQYLLPLQLEDVYIFWRKLEIGVDIPNVHERDMNSEMRDLTLMLEEIITGSGSGKRFRIKTGLSPPGRGRPSDSGRGRDRGRNSGRSSLSFVVNPDSPSKPFPFNNVFPDFMYVFIQNWKNMEGGGNCGFRVVAKFLFGDENQWLEIRRRMSYDLHHHMNMYVQLFGSLERVYELIKKTNWEEGSAPYEHWIDTPDHLYLQLRDGCPLPLMQVQWQYY</sequence>
<dbReference type="Proteomes" id="UP001060085">
    <property type="component" value="Linkage Group LG02"/>
</dbReference>